<dbReference type="Pfam" id="PF00747">
    <property type="entry name" value="Viral_DNA_bp"/>
    <property type="match status" value="1"/>
</dbReference>
<evidence type="ECO:0000313" key="5">
    <source>
        <dbReference type="Proteomes" id="UP000202809"/>
    </source>
</evidence>
<keyword evidence="1" id="KW-1048">Host nucleus</keyword>
<dbReference type="InterPro" id="IPR035989">
    <property type="entry name" value="DBP_sf"/>
</dbReference>
<dbReference type="Gene3D" id="1.20.190.40">
    <property type="entry name" value="Viral ssDNA binding protein, head domain"/>
    <property type="match status" value="2"/>
</dbReference>
<reference evidence="4 5" key="2">
    <citation type="journal article" date="2002" name="J. Virol.">
        <title>Complete genomic sequence of an Epstein-Barr virus-related herpesvirus naturally infecting a new world primate: a defining point in the evolution of oncogenic lymphocryptoviruses.</title>
        <authorList>
            <person name="Rivailler P."/>
            <person name="Cho Y.G."/>
            <person name="Wang F."/>
        </authorList>
    </citation>
    <scope>NUCLEOTIDE SEQUENCE [LARGE SCALE GENOMIC DNA]</scope>
    <source>
        <strain evidence="4 5">CJ0149</strain>
    </source>
</reference>
<evidence type="ECO:0000256" key="3">
    <source>
        <dbReference type="ARBA" id="ARBA00023125"/>
    </source>
</evidence>
<accession>Q993K9</accession>
<dbReference type="KEGG" id="vg:955880"/>
<dbReference type="RefSeq" id="NP_733854.1">
    <property type="nucleotide sequence ID" value="NC_004367.1"/>
</dbReference>
<dbReference type="Proteomes" id="UP000202809">
    <property type="component" value="Segment"/>
</dbReference>
<keyword evidence="3" id="KW-0238">DNA-binding</keyword>
<dbReference type="EMBL" id="AF319782">
    <property type="protein sequence ID" value="AAK38209.1"/>
    <property type="molecule type" value="Genomic_DNA"/>
</dbReference>
<evidence type="ECO:0000256" key="2">
    <source>
        <dbReference type="ARBA" id="ARBA00022705"/>
    </source>
</evidence>
<keyword evidence="5" id="KW-1185">Reference proteome</keyword>
<dbReference type="GO" id="GO:0003697">
    <property type="term" value="F:single-stranded DNA binding"/>
    <property type="evidence" value="ECO:0007669"/>
    <property type="project" value="InterPro"/>
</dbReference>
<dbReference type="HAMAP" id="MF_04007">
    <property type="entry name" value="HSV_DNBI"/>
    <property type="match status" value="1"/>
</dbReference>
<dbReference type="InterPro" id="IPR043031">
    <property type="entry name" value="Viral_ssDBP_head"/>
</dbReference>
<organism evidence="4 5">
    <name type="scientific">callitrichine gammaherpesvirus 3</name>
    <name type="common">Marmoset lymphocryptovirus</name>
    <dbReference type="NCBI Taxonomy" id="106331"/>
    <lineage>
        <taxon>Viruses</taxon>
        <taxon>Duplodnaviria</taxon>
        <taxon>Heunggongvirae</taxon>
        <taxon>Peploviricota</taxon>
        <taxon>Herviviricetes</taxon>
        <taxon>Herpesvirales</taxon>
        <taxon>Orthoherpesviridae</taxon>
        <taxon>Gammaherpesvirinae</taxon>
        <taxon>Lymphocryptovirus</taxon>
        <taxon>Lymphocryptovirus callitrichinegamma3</taxon>
    </lineage>
</organism>
<name>Q993K9_9GAMA</name>
<proteinExistence type="inferred from homology"/>
<evidence type="ECO:0000256" key="1">
    <source>
        <dbReference type="ARBA" id="ARBA00022562"/>
    </source>
</evidence>
<dbReference type="GO" id="GO:0042025">
    <property type="term" value="C:host cell nucleus"/>
    <property type="evidence" value="ECO:0007669"/>
    <property type="project" value="InterPro"/>
</dbReference>
<dbReference type="OrthoDB" id="176at10239"/>
<evidence type="ECO:0000313" key="4">
    <source>
        <dbReference type="EMBL" id="AAK38209.1"/>
    </source>
</evidence>
<dbReference type="SUPFAM" id="SSF118208">
    <property type="entry name" value="Viral ssDNA binding protein"/>
    <property type="match status" value="1"/>
</dbReference>
<protein>
    <submittedName>
        <fullName evidence="4">ORF2</fullName>
    </submittedName>
</protein>
<keyword evidence="2" id="KW-0235">DNA replication</keyword>
<dbReference type="InterPro" id="IPR000635">
    <property type="entry name" value="Viral_ssDNA-bd"/>
</dbReference>
<sequence>MQASPAPEDNLGSHCKVGPCGYLYFYPLDGFPIREASLLGTGYHGHKALTLPLLCGLTVENGFSFNVKALHRRPDPNTGLLRATCFHRDAYVFHNATAIPPVFSGPGLELLCDETREVYGYDAYSPPVDARETKVEEYFPSELDPSAYVGAAIVTEAFKERLYSGNLVVILSLKREVSIGGYASICIPLYDREVFPGGVAKSAVFFNKALSKCMYETLYTGLAQSLRLRRVDEFISAMERQSLHDQIKVPKVAHLKEFNAATLSHPESSAVMIVDTASCELATSYGPAMIDAVQEPPTGIRYDAWPVFEGCENEDARLKALHGFNALLAPHAAAQIFSTNSVLYVSGVSKSTQGGRDNTYNSFFITHGLGSLQEGTWDQNRQPVFSGWAGPDVTGSSGPGNYSVEHLVFAASFSPNLLARYAYYLQFCQGQKSSLNQSHEIGSYVAGAATSSVCSLCEGSTPAVCLNTLFFRLRDRFPPVTSTHRRDPYVITGASGAYNETDFLGNFLNFVDRDDDGQRVEDEPRYTYWQLNQNLIERLSRLGIDGDGNCERDPKTARDFMKLLKDVDQAVDAEVVQFMGSMAKNNVGYKDLIKSCYHILQYSCNPYAQAPCTVFLQLFYRSMFTILQDIALPICMCYENDNPGLGQSAQEWLKGHYQTLCTNFRSLAVDKGTLTAKEVKVVHPEPTSDVADLDAAIKGRVMVQRLTVRMSKVLMLCPKNIKIKNRIVFTGENSLLQNNFIKSTAHRDNYIINGPYIKLLNNYHKVLFPETKLSCLYLWHNFARKRTLPIPPGGDNAEYSDLALFVDSGSRAHEQANVIDIVPGDLITYAKQRMNNSILKACGQTQFFISLLHALVPKIQTVPARDYPHVLGGDVKLTSSEDYTRQISNMTAKTFVCTVTDVFSEVSRARPIITLPLTVNKYTGVNGNSQIFQAGNLGYFMGRGVDRNLLPGQSLGLKKQMGGVSMRKKFVFATPTLGLTSKRRPQMSVSFEIEKIRSTLEAIISQKQEEDSVVDVVCKLVECLGEACASLTLADAEYLLGRYSILASCVLESLEKLAAAGVEWNTEVARDFLDSLASEHLAAGETFISIEEPVLIPASGGLSIGSHGTSTVRRKRRLGTALQTLDV</sequence>
<reference evidence="4 5" key="1">
    <citation type="journal article" date="2001" name="Proc. Natl. Acad. Sci. U.S.A.">
        <title>An Epstein-Barr-related herpesvirus from marmoset lymphomas.</title>
        <authorList>
            <person name="Cho Y."/>
            <person name="Ramer J."/>
            <person name="Rivailler P."/>
            <person name="Quink C."/>
            <person name="Garber R.L."/>
            <person name="Beier D.R."/>
            <person name="Wang F."/>
        </authorList>
    </citation>
    <scope>NUCLEOTIDE SEQUENCE [LARGE SCALE GENOMIC DNA]</scope>
    <source>
        <strain evidence="4 5">CJ0149</strain>
    </source>
</reference>
<dbReference type="GeneID" id="955880"/>
<dbReference type="GO" id="GO:0006260">
    <property type="term" value="P:DNA replication"/>
    <property type="evidence" value="ECO:0007669"/>
    <property type="project" value="UniProtKB-KW"/>
</dbReference>